<name>A0ABR8NVI5_9GAMM</name>
<keyword evidence="7" id="KW-1185">Reference proteome</keyword>
<keyword evidence="2" id="KW-0805">Transcription regulation</keyword>
<evidence type="ECO:0000256" key="4">
    <source>
        <dbReference type="ARBA" id="ARBA00023163"/>
    </source>
</evidence>
<gene>
    <name evidence="6" type="ORF">IF202_00995</name>
</gene>
<reference evidence="6 7" key="1">
    <citation type="submission" date="2020-09" db="EMBL/GenBank/DDBJ databases">
        <title>Marinomonas sp. nov., isolated from the cysticercosis algae of Qingdao, China.</title>
        <authorList>
            <person name="Sun X."/>
        </authorList>
    </citation>
    <scope>NUCLEOTIDE SEQUENCE [LARGE SCALE GENOMIC DNA]</scope>
    <source>
        <strain evidence="6 7">SM2066</strain>
    </source>
</reference>
<accession>A0ABR8NVI5</accession>
<dbReference type="InterPro" id="IPR010982">
    <property type="entry name" value="Lambda_DNA-bd_dom_sf"/>
</dbReference>
<protein>
    <submittedName>
        <fullName evidence="6">LacI family DNA-binding transcriptional regulator</fullName>
    </submittedName>
</protein>
<evidence type="ECO:0000256" key="2">
    <source>
        <dbReference type="ARBA" id="ARBA00023015"/>
    </source>
</evidence>
<dbReference type="SMART" id="SM00354">
    <property type="entry name" value="HTH_LACI"/>
    <property type="match status" value="1"/>
</dbReference>
<dbReference type="SUPFAM" id="SSF53822">
    <property type="entry name" value="Periplasmic binding protein-like I"/>
    <property type="match status" value="1"/>
</dbReference>
<dbReference type="CDD" id="cd01392">
    <property type="entry name" value="HTH_LacI"/>
    <property type="match status" value="1"/>
</dbReference>
<dbReference type="Gene3D" id="3.40.50.2300">
    <property type="match status" value="2"/>
</dbReference>
<evidence type="ECO:0000313" key="6">
    <source>
        <dbReference type="EMBL" id="MBD5769615.1"/>
    </source>
</evidence>
<dbReference type="PANTHER" id="PTHR30146">
    <property type="entry name" value="LACI-RELATED TRANSCRIPTIONAL REPRESSOR"/>
    <property type="match status" value="1"/>
</dbReference>
<dbReference type="Pfam" id="PF00356">
    <property type="entry name" value="LacI"/>
    <property type="match status" value="1"/>
</dbReference>
<evidence type="ECO:0000259" key="5">
    <source>
        <dbReference type="PROSITE" id="PS50932"/>
    </source>
</evidence>
<dbReference type="Proteomes" id="UP000604161">
    <property type="component" value="Unassembled WGS sequence"/>
</dbReference>
<proteinExistence type="predicted"/>
<keyword evidence="3 6" id="KW-0238">DNA-binding</keyword>
<dbReference type="InterPro" id="IPR000843">
    <property type="entry name" value="HTH_LacI"/>
</dbReference>
<dbReference type="SUPFAM" id="SSF47413">
    <property type="entry name" value="lambda repressor-like DNA-binding domains"/>
    <property type="match status" value="1"/>
</dbReference>
<dbReference type="EMBL" id="JACYFC010000001">
    <property type="protein sequence ID" value="MBD5769615.1"/>
    <property type="molecule type" value="Genomic_DNA"/>
</dbReference>
<comment type="caution">
    <text evidence="6">The sequence shown here is derived from an EMBL/GenBank/DDBJ whole genome shotgun (WGS) entry which is preliminary data.</text>
</comment>
<evidence type="ECO:0000313" key="7">
    <source>
        <dbReference type="Proteomes" id="UP000604161"/>
    </source>
</evidence>
<dbReference type="PROSITE" id="PS50932">
    <property type="entry name" value="HTH_LACI_2"/>
    <property type="match status" value="1"/>
</dbReference>
<evidence type="ECO:0000256" key="1">
    <source>
        <dbReference type="ARBA" id="ARBA00022491"/>
    </source>
</evidence>
<organism evidence="6 7">
    <name type="scientific">Marinomonas colpomeniae</name>
    <dbReference type="NCBI Taxonomy" id="2774408"/>
    <lineage>
        <taxon>Bacteria</taxon>
        <taxon>Pseudomonadati</taxon>
        <taxon>Pseudomonadota</taxon>
        <taxon>Gammaproteobacteria</taxon>
        <taxon>Oceanospirillales</taxon>
        <taxon>Oceanospirillaceae</taxon>
        <taxon>Marinomonas</taxon>
    </lineage>
</organism>
<dbReference type="PROSITE" id="PS00356">
    <property type="entry name" value="HTH_LACI_1"/>
    <property type="match status" value="1"/>
</dbReference>
<evidence type="ECO:0000256" key="3">
    <source>
        <dbReference type="ARBA" id="ARBA00023125"/>
    </source>
</evidence>
<sequence length="323" mass="36141">MAKATLKEVAKLAGVSIATVSRVLNQQPDTVKASTREKVIAASKKLDFKLDRAARRLRTGETRVIAYILNRRDPSVQFVSELLLGLTDRALLDEYHVVILPEAEISPLGSVEYLSGSKNCDGVVLTHTKLDDPRVRWLQEQKLPFITHGRTRCNIQHDSVDYDHLKFLKLCFAQLNTSSKNVALVCPPTEFTFSSIMNEAFQYMLSQYPEINGSIITEINAESTVEQISDWASRESGKYDAIISYTDAIINALIAGAAPNSSIQYMTRVFGRSKSHLPETVFLLHQDLYQDGWELADALINQLKGSPIASYISYPKRSDEITI</sequence>
<keyword evidence="4" id="KW-0804">Transcription</keyword>
<keyword evidence="1" id="KW-0678">Repressor</keyword>
<feature type="domain" description="HTH lacI-type" evidence="5">
    <location>
        <begin position="4"/>
        <end position="59"/>
    </location>
</feature>
<dbReference type="RefSeq" id="WP_191593008.1">
    <property type="nucleotide sequence ID" value="NZ_JACYFC010000001.1"/>
</dbReference>
<dbReference type="InterPro" id="IPR028082">
    <property type="entry name" value="Peripla_BP_I"/>
</dbReference>
<dbReference type="GO" id="GO:0003677">
    <property type="term" value="F:DNA binding"/>
    <property type="evidence" value="ECO:0007669"/>
    <property type="project" value="UniProtKB-KW"/>
</dbReference>
<dbReference type="Gene3D" id="1.10.260.40">
    <property type="entry name" value="lambda repressor-like DNA-binding domains"/>
    <property type="match status" value="1"/>
</dbReference>
<dbReference type="PRINTS" id="PR00036">
    <property type="entry name" value="HTHLACI"/>
</dbReference>
<dbReference type="PANTHER" id="PTHR30146:SF95">
    <property type="entry name" value="RIBOSE OPERON REPRESSOR"/>
    <property type="match status" value="1"/>
</dbReference>